<evidence type="ECO:0000256" key="1">
    <source>
        <dbReference type="SAM" id="MobiDB-lite"/>
    </source>
</evidence>
<dbReference type="Proteomes" id="UP000324701">
    <property type="component" value="Unassembled WGS sequence"/>
</dbReference>
<evidence type="ECO:0000313" key="3">
    <source>
        <dbReference type="Proteomes" id="UP000324701"/>
    </source>
</evidence>
<reference evidence="2 3" key="1">
    <citation type="submission" date="2019-09" db="EMBL/GenBank/DDBJ databases">
        <title>Report of infection by Mycobacterium simiae a patient suffering from pulmonary tuberculosis.</title>
        <authorList>
            <person name="Mohanty P.S."/>
            <person name="Bansal A.K."/>
            <person name="Singh H."/>
            <person name="Sharma S."/>
            <person name="Patil S.A."/>
            <person name="Upadhaya P."/>
            <person name="Singh P.K."/>
            <person name="Kumar D."/>
            <person name="Kumar S."/>
            <person name="Singh R.K."/>
            <person name="Chaudhary B."/>
        </authorList>
    </citation>
    <scope>NUCLEOTIDE SEQUENCE [LARGE SCALE GENOMIC DNA]</scope>
    <source>
        <strain evidence="2 3">JAL-560-SIM</strain>
    </source>
</reference>
<dbReference type="AlphaFoldDB" id="A0A5B1BJD0"/>
<gene>
    <name evidence="2" type="ORF">F0Q45_22370</name>
</gene>
<protein>
    <submittedName>
        <fullName evidence="2">Uncharacterized protein</fullName>
    </submittedName>
</protein>
<sequence length="68" mass="7426">MVTGGLEETSPSSAATSAWAAAQQRARRRREAMQRHPAFLSRQHAAEPTEVVVAEVVDIGVGRRRRTA</sequence>
<feature type="region of interest" description="Disordered" evidence="1">
    <location>
        <begin position="1"/>
        <end position="42"/>
    </location>
</feature>
<organism evidence="2 3">
    <name type="scientific">Mycobacterium simiae</name>
    <name type="common">Mycobacterium habana</name>
    <dbReference type="NCBI Taxonomy" id="1784"/>
    <lineage>
        <taxon>Bacteria</taxon>
        <taxon>Bacillati</taxon>
        <taxon>Actinomycetota</taxon>
        <taxon>Actinomycetes</taxon>
        <taxon>Mycobacteriales</taxon>
        <taxon>Mycobacteriaceae</taxon>
        <taxon>Mycobacterium</taxon>
        <taxon>Mycobacterium simiae complex</taxon>
    </lineage>
</organism>
<keyword evidence="3" id="KW-1185">Reference proteome</keyword>
<feature type="compositionally biased region" description="Low complexity" evidence="1">
    <location>
        <begin position="12"/>
        <end position="24"/>
    </location>
</feature>
<proteinExistence type="predicted"/>
<accession>A0A5B1BJD0</accession>
<dbReference type="RefSeq" id="WP_149656002.1">
    <property type="nucleotide sequence ID" value="NZ_VTZN01000197.1"/>
</dbReference>
<dbReference type="EMBL" id="VTZN01000197">
    <property type="protein sequence ID" value="KAA1247563.1"/>
    <property type="molecule type" value="Genomic_DNA"/>
</dbReference>
<comment type="caution">
    <text evidence="2">The sequence shown here is derived from an EMBL/GenBank/DDBJ whole genome shotgun (WGS) entry which is preliminary data.</text>
</comment>
<name>A0A5B1BJD0_MYCSI</name>
<evidence type="ECO:0000313" key="2">
    <source>
        <dbReference type="EMBL" id="KAA1247563.1"/>
    </source>
</evidence>